<sequence>MSANKTPFEPPSKSSHTHTSHQSPPSKDQEDQAPAYTDSTTPPPYTAEAAANYLLALREGDPDEKIDVPFVHSVDSKSFKDYLLFRNIGTVSRRIVPRSMTRRRYNEWYAHDAEGNFIGTGKRAPDAGLVFIPGKGTEAELLEQVRRVAHEKKNHDPKDFPHGGVVGASMGGGWAAM</sequence>
<evidence type="ECO:0000313" key="3">
    <source>
        <dbReference type="Proteomes" id="UP000801428"/>
    </source>
</evidence>
<keyword evidence="3" id="KW-1185">Reference proteome</keyword>
<comment type="caution">
    <text evidence="2">The sequence shown here is derived from an EMBL/GenBank/DDBJ whole genome shotgun (WGS) entry which is preliminary data.</text>
</comment>
<dbReference type="EMBL" id="SWKU01000031">
    <property type="protein sequence ID" value="KAF2995717.1"/>
    <property type="molecule type" value="Genomic_DNA"/>
</dbReference>
<gene>
    <name evidence="2" type="ORF">E8E13_004351</name>
</gene>
<proteinExistence type="predicted"/>
<protein>
    <submittedName>
        <fullName evidence="2">Uncharacterized protein</fullName>
    </submittedName>
</protein>
<reference evidence="2" key="1">
    <citation type="submission" date="2019-04" db="EMBL/GenBank/DDBJ databases">
        <title>Sequencing of skin fungus with MAO and IRED activity.</title>
        <authorList>
            <person name="Marsaioli A.J."/>
            <person name="Bonatto J.M.C."/>
            <person name="Reis Junior O."/>
        </authorList>
    </citation>
    <scope>NUCLEOTIDE SEQUENCE</scope>
    <source>
        <strain evidence="2">30M1</strain>
    </source>
</reference>
<evidence type="ECO:0000313" key="2">
    <source>
        <dbReference type="EMBL" id="KAF2995717.1"/>
    </source>
</evidence>
<accession>A0A9P4W4L6</accession>
<dbReference type="AlphaFoldDB" id="A0A9P4W4L6"/>
<dbReference type="OrthoDB" id="4158258at2759"/>
<name>A0A9P4W4L6_CURKU</name>
<evidence type="ECO:0000256" key="1">
    <source>
        <dbReference type="SAM" id="MobiDB-lite"/>
    </source>
</evidence>
<feature type="region of interest" description="Disordered" evidence="1">
    <location>
        <begin position="1"/>
        <end position="45"/>
    </location>
</feature>
<organism evidence="2 3">
    <name type="scientific">Curvularia kusanoi</name>
    <name type="common">Cochliobolus kusanoi</name>
    <dbReference type="NCBI Taxonomy" id="90978"/>
    <lineage>
        <taxon>Eukaryota</taxon>
        <taxon>Fungi</taxon>
        <taxon>Dikarya</taxon>
        <taxon>Ascomycota</taxon>
        <taxon>Pezizomycotina</taxon>
        <taxon>Dothideomycetes</taxon>
        <taxon>Pleosporomycetidae</taxon>
        <taxon>Pleosporales</taxon>
        <taxon>Pleosporineae</taxon>
        <taxon>Pleosporaceae</taxon>
        <taxon>Curvularia</taxon>
    </lineage>
</organism>
<dbReference type="Proteomes" id="UP000801428">
    <property type="component" value="Unassembled WGS sequence"/>
</dbReference>